<keyword evidence="4" id="KW-1185">Reference proteome</keyword>
<dbReference type="Proteomes" id="UP000623269">
    <property type="component" value="Unassembled WGS sequence"/>
</dbReference>
<evidence type="ECO:0000256" key="1">
    <source>
        <dbReference type="SAM" id="MobiDB-lite"/>
    </source>
</evidence>
<feature type="region of interest" description="Disordered" evidence="1">
    <location>
        <begin position="199"/>
        <end position="238"/>
    </location>
</feature>
<name>A0A8J7H9K4_9FIRM</name>
<accession>A0A8J7H9K4</accession>
<feature type="transmembrane region" description="Helical" evidence="2">
    <location>
        <begin position="123"/>
        <end position="141"/>
    </location>
</feature>
<proteinExistence type="predicted"/>
<comment type="caution">
    <text evidence="3">The sequence shown here is derived from an EMBL/GenBank/DDBJ whole genome shotgun (WGS) entry which is preliminary data.</text>
</comment>
<protein>
    <submittedName>
        <fullName evidence="3">Uncharacterized protein</fullName>
    </submittedName>
</protein>
<feature type="transmembrane region" description="Helical" evidence="2">
    <location>
        <begin position="99"/>
        <end position="117"/>
    </location>
</feature>
<feature type="compositionally biased region" description="Basic and acidic residues" evidence="1">
    <location>
        <begin position="333"/>
        <end position="344"/>
    </location>
</feature>
<sequence>MVQYLFDNYIVIYTFAGLCGLGLMLRFILDMVYKHLVKESDNVGATKNRSLKHMKMKFETCYKLKIGVNNVDTFVDKNVLRYRFCGILLSTWENFSGQVLFLTLLVVPISTVFGVIFECGQDILLYSGAVGISAGTVLILVDKSINLSAKKQSIRLNLLDYFENFCKVRLEHENLHPEMLEQYRQEYFQSLEANKQVSATSAVAPMKDETKDELNRRREARRKKEEERRAQALRREEEQKRIEEARKEEERRRMEERKKLAAKRREEELLKLQEEREALEAKQAEIRKKAEEKKRENERKQQQKLEKEKILHSIEEELAVSQSSQMADTIINDSKEEPLERKEMDRLAKERGAVNQRKMTPQEEKILEDVLKEFFA</sequence>
<keyword evidence="2" id="KW-0472">Membrane</keyword>
<keyword evidence="2" id="KW-0812">Transmembrane</keyword>
<evidence type="ECO:0000256" key="2">
    <source>
        <dbReference type="SAM" id="Phobius"/>
    </source>
</evidence>
<dbReference type="EMBL" id="JAEAGR010000015">
    <property type="protein sequence ID" value="MBH1941881.1"/>
    <property type="molecule type" value="Genomic_DNA"/>
</dbReference>
<gene>
    <name evidence="3" type="ORF">I5677_13340</name>
</gene>
<evidence type="ECO:0000313" key="3">
    <source>
        <dbReference type="EMBL" id="MBH1941881.1"/>
    </source>
</evidence>
<feature type="compositionally biased region" description="Basic and acidic residues" evidence="1">
    <location>
        <begin position="288"/>
        <end position="315"/>
    </location>
</feature>
<keyword evidence="2" id="KW-1133">Transmembrane helix</keyword>
<feature type="compositionally biased region" description="Basic and acidic residues" evidence="1">
    <location>
        <begin position="206"/>
        <end position="238"/>
    </location>
</feature>
<dbReference type="RefSeq" id="WP_197662130.1">
    <property type="nucleotide sequence ID" value="NZ_JAEAGR010000015.1"/>
</dbReference>
<reference evidence="3" key="1">
    <citation type="submission" date="2020-12" db="EMBL/GenBank/DDBJ databases">
        <title>M. sibirica DSM 26468T genome.</title>
        <authorList>
            <person name="Thieme N."/>
            <person name="Rettenmaier R."/>
            <person name="Zverlov V."/>
            <person name="Liebl W."/>
        </authorList>
    </citation>
    <scope>NUCLEOTIDE SEQUENCE</scope>
    <source>
        <strain evidence="3">DSM 26468</strain>
    </source>
</reference>
<feature type="transmembrane region" description="Helical" evidence="2">
    <location>
        <begin position="6"/>
        <end position="29"/>
    </location>
</feature>
<feature type="region of interest" description="Disordered" evidence="1">
    <location>
        <begin position="288"/>
        <end position="344"/>
    </location>
</feature>
<evidence type="ECO:0000313" key="4">
    <source>
        <dbReference type="Proteomes" id="UP000623269"/>
    </source>
</evidence>
<dbReference type="AlphaFoldDB" id="A0A8J7H9K4"/>
<organism evidence="3 4">
    <name type="scientific">Mobilitalea sibirica</name>
    <dbReference type="NCBI Taxonomy" id="1462919"/>
    <lineage>
        <taxon>Bacteria</taxon>
        <taxon>Bacillati</taxon>
        <taxon>Bacillota</taxon>
        <taxon>Clostridia</taxon>
        <taxon>Lachnospirales</taxon>
        <taxon>Lachnospiraceae</taxon>
        <taxon>Mobilitalea</taxon>
    </lineage>
</organism>